<dbReference type="SMART" id="SM00220">
    <property type="entry name" value="S_TKc"/>
    <property type="match status" value="1"/>
</dbReference>
<organism evidence="11 12">
    <name type="scientific">Chaetomium fimeti</name>
    <dbReference type="NCBI Taxonomy" id="1854472"/>
    <lineage>
        <taxon>Eukaryota</taxon>
        <taxon>Fungi</taxon>
        <taxon>Dikarya</taxon>
        <taxon>Ascomycota</taxon>
        <taxon>Pezizomycotina</taxon>
        <taxon>Sordariomycetes</taxon>
        <taxon>Sordariomycetidae</taxon>
        <taxon>Sordariales</taxon>
        <taxon>Chaetomiaceae</taxon>
        <taxon>Chaetomium</taxon>
    </lineage>
</organism>
<name>A0AAE0HEV5_9PEZI</name>
<comment type="subunit">
    <text evidence="2">Component of the EKC/KEOPS complex composed of at least BUD32, CGI121, GON7, KAE1 and PCC1; the whole complex dimerizes.</text>
</comment>
<evidence type="ECO:0000256" key="5">
    <source>
        <dbReference type="ARBA" id="ARBA00019973"/>
    </source>
</evidence>
<dbReference type="InterPro" id="IPR008266">
    <property type="entry name" value="Tyr_kinase_AS"/>
</dbReference>
<dbReference type="EC" id="2.7.11.1" evidence="3"/>
<comment type="catalytic activity">
    <reaction evidence="9">
        <text>L-seryl-[protein] + ATP = O-phospho-L-seryl-[protein] + ADP + H(+)</text>
        <dbReference type="Rhea" id="RHEA:17989"/>
        <dbReference type="Rhea" id="RHEA-COMP:9863"/>
        <dbReference type="Rhea" id="RHEA-COMP:11604"/>
        <dbReference type="ChEBI" id="CHEBI:15378"/>
        <dbReference type="ChEBI" id="CHEBI:29999"/>
        <dbReference type="ChEBI" id="CHEBI:30616"/>
        <dbReference type="ChEBI" id="CHEBI:83421"/>
        <dbReference type="ChEBI" id="CHEBI:456216"/>
        <dbReference type="EC" id="2.7.11.1"/>
    </reaction>
</comment>
<proteinExistence type="predicted"/>
<comment type="caution">
    <text evidence="11">The sequence shown here is derived from an EMBL/GenBank/DDBJ whole genome shotgun (WGS) entry which is preliminary data.</text>
</comment>
<dbReference type="GeneID" id="87840657"/>
<evidence type="ECO:0000256" key="1">
    <source>
        <dbReference type="ARBA" id="ARBA00003747"/>
    </source>
</evidence>
<comment type="catalytic activity">
    <reaction evidence="8">
        <text>L-threonyl-[protein] + ATP = O-phospho-L-threonyl-[protein] + ADP + H(+)</text>
        <dbReference type="Rhea" id="RHEA:46608"/>
        <dbReference type="Rhea" id="RHEA-COMP:11060"/>
        <dbReference type="Rhea" id="RHEA-COMP:11605"/>
        <dbReference type="ChEBI" id="CHEBI:15378"/>
        <dbReference type="ChEBI" id="CHEBI:30013"/>
        <dbReference type="ChEBI" id="CHEBI:30616"/>
        <dbReference type="ChEBI" id="CHEBI:61977"/>
        <dbReference type="ChEBI" id="CHEBI:456216"/>
        <dbReference type="EC" id="2.7.11.1"/>
    </reaction>
</comment>
<keyword evidence="12" id="KW-1185">Reference proteome</keyword>
<evidence type="ECO:0000256" key="6">
    <source>
        <dbReference type="ARBA" id="ARBA00030980"/>
    </source>
</evidence>
<evidence type="ECO:0000256" key="2">
    <source>
        <dbReference type="ARBA" id="ARBA00011534"/>
    </source>
</evidence>
<dbReference type="GO" id="GO:0005524">
    <property type="term" value="F:ATP binding"/>
    <property type="evidence" value="ECO:0007669"/>
    <property type="project" value="InterPro"/>
</dbReference>
<evidence type="ECO:0000256" key="3">
    <source>
        <dbReference type="ARBA" id="ARBA00012513"/>
    </source>
</evidence>
<dbReference type="PROSITE" id="PS00109">
    <property type="entry name" value="PROTEIN_KINASE_TYR"/>
    <property type="match status" value="1"/>
</dbReference>
<evidence type="ECO:0000256" key="7">
    <source>
        <dbReference type="ARBA" id="ARBA00033194"/>
    </source>
</evidence>
<dbReference type="AlphaFoldDB" id="A0AAE0HEV5"/>
<dbReference type="GO" id="GO:0004674">
    <property type="term" value="F:protein serine/threonine kinase activity"/>
    <property type="evidence" value="ECO:0007669"/>
    <property type="project" value="UniProtKB-EC"/>
</dbReference>
<feature type="domain" description="Protein kinase" evidence="10">
    <location>
        <begin position="113"/>
        <end position="428"/>
    </location>
</feature>
<evidence type="ECO:0000313" key="11">
    <source>
        <dbReference type="EMBL" id="KAK3295269.1"/>
    </source>
</evidence>
<evidence type="ECO:0000313" key="12">
    <source>
        <dbReference type="Proteomes" id="UP001278766"/>
    </source>
</evidence>
<reference evidence="11" key="1">
    <citation type="journal article" date="2023" name="Mol. Phylogenet. Evol.">
        <title>Genome-scale phylogeny and comparative genomics of the fungal order Sordariales.</title>
        <authorList>
            <person name="Hensen N."/>
            <person name="Bonometti L."/>
            <person name="Westerberg I."/>
            <person name="Brannstrom I.O."/>
            <person name="Guillou S."/>
            <person name="Cros-Aarteil S."/>
            <person name="Calhoun S."/>
            <person name="Haridas S."/>
            <person name="Kuo A."/>
            <person name="Mondo S."/>
            <person name="Pangilinan J."/>
            <person name="Riley R."/>
            <person name="LaButti K."/>
            <person name="Andreopoulos B."/>
            <person name="Lipzen A."/>
            <person name="Chen C."/>
            <person name="Yan M."/>
            <person name="Daum C."/>
            <person name="Ng V."/>
            <person name="Clum A."/>
            <person name="Steindorff A."/>
            <person name="Ohm R.A."/>
            <person name="Martin F."/>
            <person name="Silar P."/>
            <person name="Natvig D.O."/>
            <person name="Lalanne C."/>
            <person name="Gautier V."/>
            <person name="Ament-Velasquez S.L."/>
            <person name="Kruys A."/>
            <person name="Hutchinson M.I."/>
            <person name="Powell A.J."/>
            <person name="Barry K."/>
            <person name="Miller A.N."/>
            <person name="Grigoriev I.V."/>
            <person name="Debuchy R."/>
            <person name="Gladieux P."/>
            <person name="Hiltunen Thoren M."/>
            <person name="Johannesson H."/>
        </authorList>
    </citation>
    <scope>NUCLEOTIDE SEQUENCE</scope>
    <source>
        <strain evidence="11">CBS 168.71</strain>
    </source>
</reference>
<sequence>MGYFEEYDLDSRFKSIIQSWDPVHGHYHAVTDWDQRRTIMVSTPEKEDDEEVIFEALENLIDDIPADVVHIAVSRDLELLSSSTNYESDWTMIPFYPSPTDFPPVPTVRRSQLTEIERLGLQADHTTYEPTPGETKHVVFKYYMNQGNVVMFWNEANCTLRIPRHPNIVPLDRLVVDSPGRGPEVVVGFTTPFIAGGTVSDNVSRVFTLNHLRQLTSAIDYLNLSLGIVHGDICMWNLLIDPGTDDLKIFDFNLGAKLGWEGGKNHRGAFRYDEHRNDVKLAIFTLYEIITRDLSFREENHPHELDSSTILEMDWKQHPEVRLEEGVEVLEYRRVLEDWAKSRGTSDIQDYKQAPESIDWPPLPQFPLLGVGWAKSREAAQMRQSMVRWGEPFLKWERPPTSHLPLPAGQRLLATGEVVGDACNENAA</sequence>
<evidence type="ECO:0000256" key="8">
    <source>
        <dbReference type="ARBA" id="ARBA00047899"/>
    </source>
</evidence>
<dbReference type="Gene3D" id="1.10.510.10">
    <property type="entry name" value="Transferase(Phosphotransferase) domain 1"/>
    <property type="match status" value="1"/>
</dbReference>
<dbReference type="PROSITE" id="PS50011">
    <property type="entry name" value="PROTEIN_KINASE_DOM"/>
    <property type="match status" value="1"/>
</dbReference>
<dbReference type="EMBL" id="JAUEPN010000004">
    <property type="protein sequence ID" value="KAK3295269.1"/>
    <property type="molecule type" value="Genomic_DNA"/>
</dbReference>
<evidence type="ECO:0000256" key="4">
    <source>
        <dbReference type="ARBA" id="ARBA00013948"/>
    </source>
</evidence>
<reference evidence="11" key="2">
    <citation type="submission" date="2023-06" db="EMBL/GenBank/DDBJ databases">
        <authorList>
            <consortium name="Lawrence Berkeley National Laboratory"/>
            <person name="Haridas S."/>
            <person name="Hensen N."/>
            <person name="Bonometti L."/>
            <person name="Westerberg I."/>
            <person name="Brannstrom I.O."/>
            <person name="Guillou S."/>
            <person name="Cros-Aarteil S."/>
            <person name="Calhoun S."/>
            <person name="Kuo A."/>
            <person name="Mondo S."/>
            <person name="Pangilinan J."/>
            <person name="Riley R."/>
            <person name="Labutti K."/>
            <person name="Andreopoulos B."/>
            <person name="Lipzen A."/>
            <person name="Chen C."/>
            <person name="Yanf M."/>
            <person name="Daum C."/>
            <person name="Ng V."/>
            <person name="Clum A."/>
            <person name="Steindorff A."/>
            <person name="Ohm R."/>
            <person name="Martin F."/>
            <person name="Silar P."/>
            <person name="Natvig D."/>
            <person name="Lalanne C."/>
            <person name="Gautier V."/>
            <person name="Ament-Velasquez S.L."/>
            <person name="Kruys A."/>
            <person name="Hutchinson M.I."/>
            <person name="Powell A.J."/>
            <person name="Barry K."/>
            <person name="Miller A.N."/>
            <person name="Grigoriev I.V."/>
            <person name="Debuchy R."/>
            <person name="Gladieux P."/>
            <person name="Thoren M.H."/>
            <person name="Johannesson H."/>
        </authorList>
    </citation>
    <scope>NUCLEOTIDE SEQUENCE</scope>
    <source>
        <strain evidence="11">CBS 168.71</strain>
    </source>
</reference>
<evidence type="ECO:0000256" key="9">
    <source>
        <dbReference type="ARBA" id="ARBA00048679"/>
    </source>
</evidence>
<gene>
    <name evidence="11" type="ORF">B0H64DRAFT_394744</name>
</gene>
<dbReference type="InterPro" id="IPR011009">
    <property type="entry name" value="Kinase-like_dom_sf"/>
</dbReference>
<dbReference type="InterPro" id="IPR000719">
    <property type="entry name" value="Prot_kinase_dom"/>
</dbReference>
<dbReference type="SUPFAM" id="SSF56112">
    <property type="entry name" value="Protein kinase-like (PK-like)"/>
    <property type="match status" value="1"/>
</dbReference>
<dbReference type="Proteomes" id="UP001278766">
    <property type="component" value="Unassembled WGS sequence"/>
</dbReference>
<evidence type="ECO:0000259" key="10">
    <source>
        <dbReference type="PROSITE" id="PS50011"/>
    </source>
</evidence>
<comment type="function">
    <text evidence="1">Component of the EKC/KEOPS complex that is required for the formation of a threonylcarbamoyl group on adenosine at position 37 (t(6)A37) in tRNAs that read codons beginning with adenine. The complex is probably involved in the transfer of the threonylcarbamoyl moiety of threonylcarbamoyl-AMP (TC-AMP) to the N6 group of A37. BUD32 has ATPase activity in the context of the EKC/KEOPS complex and likely plays a supporting role to the catalytic subunit KAE1. The EKC/KEOPS complex also promotes both telomere uncapping and telomere elongation. The complex is required for efficient recruitment of transcriptional coactivators.</text>
</comment>
<dbReference type="RefSeq" id="XP_062658783.1">
    <property type="nucleotide sequence ID" value="XM_062803709.1"/>
</dbReference>
<protein>
    <recommendedName>
        <fullName evidence="5">EKC/KEOPS complex subunit BUD32</fullName>
        <ecNumber evidence="3">2.7.11.1</ecNumber>
    </recommendedName>
    <alternativeName>
        <fullName evidence="6 7">Atypical Serine/threonine protein kinase BUD32</fullName>
    </alternativeName>
    <alternativeName>
        <fullName evidence="4">EKC/KEOPS complex subunit bud32</fullName>
    </alternativeName>
</protein>
<accession>A0AAE0HEV5</accession>